<keyword evidence="1 2" id="KW-0732">Signal</keyword>
<evidence type="ECO:0000313" key="3">
    <source>
        <dbReference type="EMBL" id="SFP07844.1"/>
    </source>
</evidence>
<gene>
    <name evidence="3" type="ORF">SAMN04488047_102229</name>
</gene>
<protein>
    <submittedName>
        <fullName evidence="3">Iron(III) transport system substrate-binding protein</fullName>
    </submittedName>
</protein>
<dbReference type="PANTHER" id="PTHR30006:SF25">
    <property type="entry name" value="PHOSPHOGLYCERATE TRANSPORT REGULATORY PROTEIN PGTC"/>
    <property type="match status" value="1"/>
</dbReference>
<dbReference type="SUPFAM" id="SSF53850">
    <property type="entry name" value="Periplasmic binding protein-like II"/>
    <property type="match status" value="1"/>
</dbReference>
<feature type="signal peptide" evidence="2">
    <location>
        <begin position="1"/>
        <end position="18"/>
    </location>
</feature>
<dbReference type="PANTHER" id="PTHR30006">
    <property type="entry name" value="THIAMINE-BINDING PERIPLASMIC PROTEIN-RELATED"/>
    <property type="match status" value="1"/>
</dbReference>
<dbReference type="AlphaFoldDB" id="A0A1I5ME14"/>
<organism evidence="3 4">
    <name type="scientific">Tranquillimonas alkanivorans</name>
    <dbReference type="NCBI Taxonomy" id="441119"/>
    <lineage>
        <taxon>Bacteria</taxon>
        <taxon>Pseudomonadati</taxon>
        <taxon>Pseudomonadota</taxon>
        <taxon>Alphaproteobacteria</taxon>
        <taxon>Rhodobacterales</taxon>
        <taxon>Roseobacteraceae</taxon>
        <taxon>Tranquillimonas</taxon>
    </lineage>
</organism>
<keyword evidence="4" id="KW-1185">Reference proteome</keyword>
<dbReference type="STRING" id="441119.SAMN04488047_102229"/>
<dbReference type="Gene3D" id="3.40.190.10">
    <property type="entry name" value="Periplasmic binding protein-like II"/>
    <property type="match status" value="2"/>
</dbReference>
<evidence type="ECO:0000256" key="1">
    <source>
        <dbReference type="ARBA" id="ARBA00022729"/>
    </source>
</evidence>
<accession>A0A1I5ME14</accession>
<dbReference type="RefSeq" id="WP_093418402.1">
    <property type="nucleotide sequence ID" value="NZ_FOXA01000002.1"/>
</dbReference>
<evidence type="ECO:0000256" key="2">
    <source>
        <dbReference type="SAM" id="SignalP"/>
    </source>
</evidence>
<name>A0A1I5ME14_9RHOB</name>
<evidence type="ECO:0000313" key="4">
    <source>
        <dbReference type="Proteomes" id="UP000199356"/>
    </source>
</evidence>
<proteinExistence type="predicted"/>
<reference evidence="3 4" key="1">
    <citation type="submission" date="2016-10" db="EMBL/GenBank/DDBJ databases">
        <authorList>
            <person name="de Groot N.N."/>
        </authorList>
    </citation>
    <scope>NUCLEOTIDE SEQUENCE [LARGE SCALE GENOMIC DNA]</scope>
    <source>
        <strain evidence="3 4">DSM 19547</strain>
    </source>
</reference>
<sequence length="351" mass="37764">MRRLAALALASLPLSAPAAELTASFGPEDAARQATVRSTTDIAALGPVIEAYLDTRPNTRILYEQWGSNDLYTLSAADCVAGQAGADLIISSALHHLVDLVNQGCAESYASNATRALPAQLVWRNQLWGVTREPAVMVYNRELLAPEDIPRSRFDLLDLLRPSGSRFAGRVATYDIEDSGLGFLLAFSDSLEATTFGGLMEAFGRSGAVATCCSAEIIDAVTAGRFMVAYNVLGSYALQRAREEERLGVVAPKDYTLVLARAAMIPHGAGSASVAGDLIDYLLSPAGRDELEAQDLIVRLGEEDGAPIEVSGAVETIERRIPLDPTLLVATDDDKREIFVHRWRDAFPQVE</sequence>
<feature type="chain" id="PRO_5011728140" evidence="2">
    <location>
        <begin position="19"/>
        <end position="351"/>
    </location>
</feature>
<dbReference type="Pfam" id="PF13343">
    <property type="entry name" value="SBP_bac_6"/>
    <property type="match status" value="1"/>
</dbReference>
<dbReference type="EMBL" id="FOXA01000002">
    <property type="protein sequence ID" value="SFP07844.1"/>
    <property type="molecule type" value="Genomic_DNA"/>
</dbReference>
<dbReference type="OrthoDB" id="8673316at2"/>
<dbReference type="Proteomes" id="UP000199356">
    <property type="component" value="Unassembled WGS sequence"/>
</dbReference>
<dbReference type="GO" id="GO:0030288">
    <property type="term" value="C:outer membrane-bounded periplasmic space"/>
    <property type="evidence" value="ECO:0007669"/>
    <property type="project" value="TreeGrafter"/>
</dbReference>